<evidence type="ECO:0000313" key="1">
    <source>
        <dbReference type="EMBL" id="TRY73949.1"/>
    </source>
</evidence>
<dbReference type="AlphaFoldDB" id="A0A553P8F1"/>
<evidence type="ECO:0000313" key="2">
    <source>
        <dbReference type="Proteomes" id="UP000318571"/>
    </source>
</evidence>
<dbReference type="Proteomes" id="UP000318571">
    <property type="component" value="Chromosome 3"/>
</dbReference>
<organism evidence="1 2">
    <name type="scientific">Tigriopus californicus</name>
    <name type="common">Marine copepod</name>
    <dbReference type="NCBI Taxonomy" id="6832"/>
    <lineage>
        <taxon>Eukaryota</taxon>
        <taxon>Metazoa</taxon>
        <taxon>Ecdysozoa</taxon>
        <taxon>Arthropoda</taxon>
        <taxon>Crustacea</taxon>
        <taxon>Multicrustacea</taxon>
        <taxon>Hexanauplia</taxon>
        <taxon>Copepoda</taxon>
        <taxon>Harpacticoida</taxon>
        <taxon>Harpacticidae</taxon>
        <taxon>Tigriopus</taxon>
    </lineage>
</organism>
<name>A0A553P8F1_TIGCA</name>
<protein>
    <submittedName>
        <fullName evidence="1">Uncharacterized protein</fullName>
    </submittedName>
</protein>
<comment type="caution">
    <text evidence="1">The sequence shown here is derived from an EMBL/GenBank/DDBJ whole genome shotgun (WGS) entry which is preliminary data.</text>
</comment>
<keyword evidence="2" id="KW-1185">Reference proteome</keyword>
<proteinExistence type="predicted"/>
<accession>A0A553P8F1</accession>
<gene>
    <name evidence="1" type="ORF">TCAL_15708</name>
</gene>
<dbReference type="EMBL" id="VCGU01000007">
    <property type="protein sequence ID" value="TRY73949.1"/>
    <property type="molecule type" value="Genomic_DNA"/>
</dbReference>
<reference evidence="1 2" key="1">
    <citation type="journal article" date="2018" name="Nat. Ecol. Evol.">
        <title>Genomic signatures of mitonuclear coevolution across populations of Tigriopus californicus.</title>
        <authorList>
            <person name="Barreto F.S."/>
            <person name="Watson E.T."/>
            <person name="Lima T.G."/>
            <person name="Willett C.S."/>
            <person name="Edmands S."/>
            <person name="Li W."/>
            <person name="Burton R.S."/>
        </authorList>
    </citation>
    <scope>NUCLEOTIDE SEQUENCE [LARGE SCALE GENOMIC DNA]</scope>
    <source>
        <strain evidence="1 2">San Diego</strain>
    </source>
</reference>
<sequence>MRAGSEFMDHGFEGVICWGSKSKSLEEASGRENALFHPQIDSMEVPFSDFEEHFSPRRITKATFSRG</sequence>